<sequence>MRVDAIAIDLRPRSMMEASDLGVRLVGANLRSVVRTGAPVAAVTLLLALSTIELAPWLPSLLLFWFKPWLDRTLLFVLARAVFGQPTTFTDLWNARREVWWSQLLPTLTRRRFSPWRSYVAPVHQLEGQRGAESRRRRDLILHGRRGVAFAMQWAFGWVELALLLGLTAFAFWFAPPERGGAWFMALFGEGRLESALTFAAYALAVCIAEPFFVGAGFAMYLNRRVELEAWDIEQEFRLAFAA</sequence>
<dbReference type="Proteomes" id="UP000529637">
    <property type="component" value="Unassembled WGS sequence"/>
</dbReference>
<gene>
    <name evidence="2" type="ORF">HQN59_06575</name>
</gene>
<reference evidence="2 3" key="1">
    <citation type="submission" date="2020-06" db="EMBL/GenBank/DDBJ databases">
        <title>Schlegella sp. ID0723 isolated from air conditioner.</title>
        <authorList>
            <person name="Kim D.Y."/>
            <person name="Kim D.-U."/>
        </authorList>
    </citation>
    <scope>NUCLEOTIDE SEQUENCE [LARGE SCALE GENOMIC DNA]</scope>
    <source>
        <strain evidence="2 3">ID0723</strain>
    </source>
</reference>
<evidence type="ECO:0000313" key="2">
    <source>
        <dbReference type="EMBL" id="NUZ05425.1"/>
    </source>
</evidence>
<evidence type="ECO:0000313" key="3">
    <source>
        <dbReference type="Proteomes" id="UP000529637"/>
    </source>
</evidence>
<dbReference type="AlphaFoldDB" id="A0A7Y6NLJ2"/>
<feature type="transmembrane region" description="Helical" evidence="1">
    <location>
        <begin position="195"/>
        <end position="222"/>
    </location>
</feature>
<keyword evidence="1" id="KW-1133">Transmembrane helix</keyword>
<feature type="transmembrane region" description="Helical" evidence="1">
    <location>
        <begin position="155"/>
        <end position="175"/>
    </location>
</feature>
<dbReference type="RefSeq" id="WP_176067258.1">
    <property type="nucleotide sequence ID" value="NZ_JABWMJ010000002.1"/>
</dbReference>
<accession>A0A7Y6NLJ2</accession>
<protein>
    <recommendedName>
        <fullName evidence="4">DUF4129 domain-containing protein</fullName>
    </recommendedName>
</protein>
<evidence type="ECO:0008006" key="4">
    <source>
        <dbReference type="Google" id="ProtNLM"/>
    </source>
</evidence>
<name>A0A7Y6NLJ2_9BURK</name>
<evidence type="ECO:0000256" key="1">
    <source>
        <dbReference type="SAM" id="Phobius"/>
    </source>
</evidence>
<organism evidence="2 3">
    <name type="scientific">Piscinibacter koreensis</name>
    <dbReference type="NCBI Taxonomy" id="2742824"/>
    <lineage>
        <taxon>Bacteria</taxon>
        <taxon>Pseudomonadati</taxon>
        <taxon>Pseudomonadota</taxon>
        <taxon>Betaproteobacteria</taxon>
        <taxon>Burkholderiales</taxon>
        <taxon>Sphaerotilaceae</taxon>
        <taxon>Piscinibacter</taxon>
    </lineage>
</organism>
<comment type="caution">
    <text evidence="2">The sequence shown here is derived from an EMBL/GenBank/DDBJ whole genome shotgun (WGS) entry which is preliminary data.</text>
</comment>
<dbReference type="EMBL" id="JABWMJ010000002">
    <property type="protein sequence ID" value="NUZ05425.1"/>
    <property type="molecule type" value="Genomic_DNA"/>
</dbReference>
<keyword evidence="1" id="KW-0472">Membrane</keyword>
<keyword evidence="3" id="KW-1185">Reference proteome</keyword>
<keyword evidence="1" id="KW-0812">Transmembrane</keyword>
<proteinExistence type="predicted"/>